<organism evidence="4 5">
    <name type="scientific">Kribbella alba</name>
    <dbReference type="NCBI Taxonomy" id="190197"/>
    <lineage>
        <taxon>Bacteria</taxon>
        <taxon>Bacillati</taxon>
        <taxon>Actinomycetota</taxon>
        <taxon>Actinomycetes</taxon>
        <taxon>Propionibacteriales</taxon>
        <taxon>Kribbellaceae</taxon>
        <taxon>Kribbella</taxon>
    </lineage>
</organism>
<gene>
    <name evidence="4" type="ORF">GCM10009744_22550</name>
</gene>
<evidence type="ECO:0000256" key="2">
    <source>
        <dbReference type="ARBA" id="ARBA00023315"/>
    </source>
</evidence>
<dbReference type="PROSITE" id="PS51186">
    <property type="entry name" value="GNAT"/>
    <property type="match status" value="1"/>
</dbReference>
<keyword evidence="5" id="KW-1185">Reference proteome</keyword>
<evidence type="ECO:0000256" key="1">
    <source>
        <dbReference type="ARBA" id="ARBA00022679"/>
    </source>
</evidence>
<feature type="domain" description="N-acetyltransferase" evidence="3">
    <location>
        <begin position="21"/>
        <end position="182"/>
    </location>
</feature>
<name>A0ABN2F6Y3_9ACTN</name>
<keyword evidence="1" id="KW-0808">Transferase</keyword>
<reference evidence="4 5" key="1">
    <citation type="journal article" date="2019" name="Int. J. Syst. Evol. Microbiol.">
        <title>The Global Catalogue of Microorganisms (GCM) 10K type strain sequencing project: providing services to taxonomists for standard genome sequencing and annotation.</title>
        <authorList>
            <consortium name="The Broad Institute Genomics Platform"/>
            <consortium name="The Broad Institute Genome Sequencing Center for Infectious Disease"/>
            <person name="Wu L."/>
            <person name="Ma J."/>
        </authorList>
    </citation>
    <scope>NUCLEOTIDE SEQUENCE [LARGE SCALE GENOMIC DNA]</scope>
    <source>
        <strain evidence="4 5">JCM 14306</strain>
    </source>
</reference>
<dbReference type="NCBIfam" id="NF040504">
    <property type="entry name" value="resist_ArsN1b"/>
    <property type="match status" value="1"/>
</dbReference>
<proteinExistence type="predicted"/>
<dbReference type="InterPro" id="IPR016181">
    <property type="entry name" value="Acyl_CoA_acyltransferase"/>
</dbReference>
<keyword evidence="2" id="KW-0012">Acyltransferase</keyword>
<dbReference type="PANTHER" id="PTHR43072">
    <property type="entry name" value="N-ACETYLTRANSFERASE"/>
    <property type="match status" value="1"/>
</dbReference>
<dbReference type="SUPFAM" id="SSF55729">
    <property type="entry name" value="Acyl-CoA N-acyltransferases (Nat)"/>
    <property type="match status" value="1"/>
</dbReference>
<dbReference type="PANTHER" id="PTHR43072:SF23">
    <property type="entry name" value="UPF0039 PROTEIN C11D3.02C"/>
    <property type="match status" value="1"/>
</dbReference>
<comment type="caution">
    <text evidence="4">The sequence shown here is derived from an EMBL/GenBank/DDBJ whole genome shotgun (WGS) entry which is preliminary data.</text>
</comment>
<dbReference type="Gene3D" id="3.40.630.30">
    <property type="match status" value="1"/>
</dbReference>
<accession>A0ABN2F6Y3</accession>
<evidence type="ECO:0000313" key="4">
    <source>
        <dbReference type="EMBL" id="GAA1633518.1"/>
    </source>
</evidence>
<evidence type="ECO:0000259" key="3">
    <source>
        <dbReference type="PROSITE" id="PS51186"/>
    </source>
</evidence>
<dbReference type="Proteomes" id="UP001501319">
    <property type="component" value="Unassembled WGS sequence"/>
</dbReference>
<evidence type="ECO:0000313" key="5">
    <source>
        <dbReference type="Proteomes" id="UP001501319"/>
    </source>
</evidence>
<dbReference type="Pfam" id="PF13420">
    <property type="entry name" value="Acetyltransf_4"/>
    <property type="match status" value="1"/>
</dbReference>
<protein>
    <submittedName>
        <fullName evidence="4">GNAT family N-acetyltransferase</fullName>
    </submittedName>
</protein>
<sequence length="192" mass="21313">MLATIGANLATIVDMPKGDETVIRDASEFDAEACAAIYAPYVKQTAISFELEPPTPAEMVDRITKAVQTHAWLVLEDEGRVVGYAYGGPMKTRAAYRWSCEVSIYMELGRRRTGGGRALYEALFERLTERGYRTAIAGMTLPNDASVGLHQALGFEPIGTYRKIGWKFDSWHDVAWAQRPLAITNDPPTEPR</sequence>
<dbReference type="InterPro" id="IPR000182">
    <property type="entry name" value="GNAT_dom"/>
</dbReference>
<dbReference type="EMBL" id="BAAANE010000004">
    <property type="protein sequence ID" value="GAA1633518.1"/>
    <property type="molecule type" value="Genomic_DNA"/>
</dbReference>